<sequence length="241" mass="24557">MQTTLTTRATDRSPAFVVVTAMTPLVLGLMAYAADETSGLARAVLLALFSSGAAWGLAALVIGFLAPGRRLAIIAGVGGLIGATVVYYALIVFVSRRWQGGWLEDGTPADVMGLWSIARALGFWLVVSVVAGAVFGVLGDAVARASDRVGAAAAGVAWGLAAASGIHDLLVLARWVGWNGQATDIAVSAAMTIALATLVVAVLRRRRGPRGSGGMLALAATVSSGVGTAAWWLVESVRTAV</sequence>
<feature type="transmembrane region" description="Helical" evidence="1">
    <location>
        <begin position="114"/>
        <end position="138"/>
    </location>
</feature>
<keyword evidence="3" id="KW-1185">Reference proteome</keyword>
<keyword evidence="1" id="KW-0812">Transmembrane</keyword>
<comment type="caution">
    <text evidence="2">The sequence shown here is derived from an EMBL/GenBank/DDBJ whole genome shotgun (WGS) entry which is preliminary data.</text>
</comment>
<evidence type="ECO:0000313" key="2">
    <source>
        <dbReference type="EMBL" id="GAA1818057.1"/>
    </source>
</evidence>
<keyword evidence="1" id="KW-0472">Membrane</keyword>
<name>A0ABN2MBA6_9ACTN</name>
<dbReference type="RefSeq" id="WP_344135338.1">
    <property type="nucleotide sequence ID" value="NZ_BAAALT010000151.1"/>
</dbReference>
<evidence type="ECO:0000256" key="1">
    <source>
        <dbReference type="SAM" id="Phobius"/>
    </source>
</evidence>
<accession>A0ABN2MBA6</accession>
<feature type="transmembrane region" description="Helical" evidence="1">
    <location>
        <begin position="185"/>
        <end position="203"/>
    </location>
</feature>
<evidence type="ECO:0000313" key="3">
    <source>
        <dbReference type="Proteomes" id="UP001500218"/>
    </source>
</evidence>
<proteinExistence type="predicted"/>
<feature type="transmembrane region" description="Helical" evidence="1">
    <location>
        <begin position="15"/>
        <end position="34"/>
    </location>
</feature>
<organism evidence="2 3">
    <name type="scientific">Luedemannella flava</name>
    <dbReference type="NCBI Taxonomy" id="349316"/>
    <lineage>
        <taxon>Bacteria</taxon>
        <taxon>Bacillati</taxon>
        <taxon>Actinomycetota</taxon>
        <taxon>Actinomycetes</taxon>
        <taxon>Micromonosporales</taxon>
        <taxon>Micromonosporaceae</taxon>
        <taxon>Luedemannella</taxon>
    </lineage>
</organism>
<dbReference type="Proteomes" id="UP001500218">
    <property type="component" value="Unassembled WGS sequence"/>
</dbReference>
<dbReference type="EMBL" id="BAAALT010000151">
    <property type="protein sequence ID" value="GAA1818057.1"/>
    <property type="molecule type" value="Genomic_DNA"/>
</dbReference>
<feature type="transmembrane region" description="Helical" evidence="1">
    <location>
        <begin position="150"/>
        <end position="173"/>
    </location>
</feature>
<reference evidence="2 3" key="1">
    <citation type="journal article" date="2019" name="Int. J. Syst. Evol. Microbiol.">
        <title>The Global Catalogue of Microorganisms (GCM) 10K type strain sequencing project: providing services to taxonomists for standard genome sequencing and annotation.</title>
        <authorList>
            <consortium name="The Broad Institute Genomics Platform"/>
            <consortium name="The Broad Institute Genome Sequencing Center for Infectious Disease"/>
            <person name="Wu L."/>
            <person name="Ma J."/>
        </authorList>
    </citation>
    <scope>NUCLEOTIDE SEQUENCE [LARGE SCALE GENOMIC DNA]</scope>
    <source>
        <strain evidence="2 3">JCM 13250</strain>
    </source>
</reference>
<feature type="transmembrane region" description="Helical" evidence="1">
    <location>
        <begin position="72"/>
        <end position="94"/>
    </location>
</feature>
<feature type="transmembrane region" description="Helical" evidence="1">
    <location>
        <begin position="40"/>
        <end position="65"/>
    </location>
</feature>
<keyword evidence="1" id="KW-1133">Transmembrane helix</keyword>
<gene>
    <name evidence="2" type="ORF">GCM10009682_43540</name>
</gene>
<protein>
    <submittedName>
        <fullName evidence="2">Uncharacterized protein</fullName>
    </submittedName>
</protein>
<feature type="transmembrane region" description="Helical" evidence="1">
    <location>
        <begin position="215"/>
        <end position="234"/>
    </location>
</feature>